<reference evidence="3" key="1">
    <citation type="journal article" date="2019" name="Int. J. Syst. Evol. Microbiol.">
        <title>The Global Catalogue of Microorganisms (GCM) 10K type strain sequencing project: providing services to taxonomists for standard genome sequencing and annotation.</title>
        <authorList>
            <consortium name="The Broad Institute Genomics Platform"/>
            <consortium name="The Broad Institute Genome Sequencing Center for Infectious Disease"/>
            <person name="Wu L."/>
            <person name="Ma J."/>
        </authorList>
    </citation>
    <scope>NUCLEOTIDE SEQUENCE [LARGE SCALE GENOMIC DNA]</scope>
    <source>
        <strain evidence="3">CGMCC 1.8985</strain>
    </source>
</reference>
<sequence>MFGLLLIGIGIYAALFPTVEPVWGYIGGVLLTVLGGNAIYAALKDSVLGSS</sequence>
<evidence type="ECO:0000256" key="1">
    <source>
        <dbReference type="SAM" id="Phobius"/>
    </source>
</evidence>
<feature type="transmembrane region" description="Helical" evidence="1">
    <location>
        <begin position="23"/>
        <end position="43"/>
    </location>
</feature>
<evidence type="ECO:0000313" key="2">
    <source>
        <dbReference type="EMBL" id="GGK15241.1"/>
    </source>
</evidence>
<proteinExistence type="predicted"/>
<keyword evidence="3" id="KW-1185">Reference proteome</keyword>
<name>A0ABQ2ELB8_9GAMM</name>
<evidence type="ECO:0000313" key="3">
    <source>
        <dbReference type="Proteomes" id="UP000599009"/>
    </source>
</evidence>
<dbReference type="EMBL" id="BMME01000001">
    <property type="protein sequence ID" value="GGK15241.1"/>
    <property type="molecule type" value="Genomic_DNA"/>
</dbReference>
<protein>
    <submittedName>
        <fullName evidence="2">Uncharacterized protein</fullName>
    </submittedName>
</protein>
<gene>
    <name evidence="2" type="ORF">GCM10011394_25530</name>
</gene>
<keyword evidence="1" id="KW-1133">Transmembrane helix</keyword>
<dbReference type="Proteomes" id="UP000599009">
    <property type="component" value="Unassembled WGS sequence"/>
</dbReference>
<comment type="caution">
    <text evidence="2">The sequence shown here is derived from an EMBL/GenBank/DDBJ whole genome shotgun (WGS) entry which is preliminary data.</text>
</comment>
<keyword evidence="1" id="KW-0812">Transmembrane</keyword>
<keyword evidence="1" id="KW-0472">Membrane</keyword>
<organism evidence="2 3">
    <name type="scientific">Luteimonas terricola</name>
    <dbReference type="NCBI Taxonomy" id="645597"/>
    <lineage>
        <taxon>Bacteria</taxon>
        <taxon>Pseudomonadati</taxon>
        <taxon>Pseudomonadota</taxon>
        <taxon>Gammaproteobacteria</taxon>
        <taxon>Lysobacterales</taxon>
        <taxon>Lysobacteraceae</taxon>
        <taxon>Luteimonas</taxon>
    </lineage>
</organism>
<accession>A0ABQ2ELB8</accession>